<accession>A0A6P2BW83</accession>
<dbReference type="Gene3D" id="1.10.10.60">
    <property type="entry name" value="Homeodomain-like"/>
    <property type="match status" value="1"/>
</dbReference>
<dbReference type="RefSeq" id="WP_145856108.1">
    <property type="nucleotide sequence ID" value="NZ_RPFW01000004.1"/>
</dbReference>
<organism evidence="6 7">
    <name type="scientific">Trebonia kvetii</name>
    <dbReference type="NCBI Taxonomy" id="2480626"/>
    <lineage>
        <taxon>Bacteria</taxon>
        <taxon>Bacillati</taxon>
        <taxon>Actinomycetota</taxon>
        <taxon>Actinomycetes</taxon>
        <taxon>Streptosporangiales</taxon>
        <taxon>Treboniaceae</taxon>
        <taxon>Trebonia</taxon>
    </lineage>
</organism>
<dbReference type="InterPro" id="IPR009057">
    <property type="entry name" value="Homeodomain-like_sf"/>
</dbReference>
<dbReference type="Pfam" id="PF00440">
    <property type="entry name" value="TetR_N"/>
    <property type="match status" value="1"/>
</dbReference>
<evidence type="ECO:0000256" key="2">
    <source>
        <dbReference type="ARBA" id="ARBA00023125"/>
    </source>
</evidence>
<keyword evidence="1" id="KW-0805">Transcription regulation</keyword>
<dbReference type="SUPFAM" id="SSF46689">
    <property type="entry name" value="Homeodomain-like"/>
    <property type="match status" value="1"/>
</dbReference>
<dbReference type="OrthoDB" id="3519192at2"/>
<evidence type="ECO:0000313" key="7">
    <source>
        <dbReference type="Proteomes" id="UP000460272"/>
    </source>
</evidence>
<dbReference type="Proteomes" id="UP000460272">
    <property type="component" value="Unassembled WGS sequence"/>
</dbReference>
<evidence type="ECO:0000256" key="3">
    <source>
        <dbReference type="ARBA" id="ARBA00023163"/>
    </source>
</evidence>
<dbReference type="GO" id="GO:0000976">
    <property type="term" value="F:transcription cis-regulatory region binding"/>
    <property type="evidence" value="ECO:0007669"/>
    <property type="project" value="TreeGrafter"/>
</dbReference>
<dbReference type="GO" id="GO:0003700">
    <property type="term" value="F:DNA-binding transcription factor activity"/>
    <property type="evidence" value="ECO:0007669"/>
    <property type="project" value="TreeGrafter"/>
</dbReference>
<dbReference type="InterPro" id="IPR050109">
    <property type="entry name" value="HTH-type_TetR-like_transc_reg"/>
</dbReference>
<gene>
    <name evidence="6" type="ORF">EAS64_23605</name>
</gene>
<dbReference type="Gene3D" id="1.10.357.10">
    <property type="entry name" value="Tetracycline Repressor, domain 2"/>
    <property type="match status" value="1"/>
</dbReference>
<reference evidence="6 7" key="1">
    <citation type="submission" date="2018-11" db="EMBL/GenBank/DDBJ databases">
        <title>Trebonia kvetii gen.nov., sp.nov., a novel acidophilic actinobacterium, and proposal of the new actinobacterial family Treboniaceae fam. nov.</title>
        <authorList>
            <person name="Rapoport D."/>
            <person name="Sagova-Mareckova M."/>
            <person name="Sedlacek I."/>
            <person name="Provaznik J."/>
            <person name="Kralova S."/>
            <person name="Pavlinic D."/>
            <person name="Benes V."/>
            <person name="Kopecky J."/>
        </authorList>
    </citation>
    <scope>NUCLEOTIDE SEQUENCE [LARGE SCALE GENOMIC DNA]</scope>
    <source>
        <strain evidence="6 7">15Tr583</strain>
    </source>
</reference>
<dbReference type="GO" id="GO:0045892">
    <property type="term" value="P:negative regulation of DNA-templated transcription"/>
    <property type="evidence" value="ECO:0007669"/>
    <property type="project" value="InterPro"/>
</dbReference>
<feature type="DNA-binding region" description="H-T-H motif" evidence="4">
    <location>
        <begin position="31"/>
        <end position="50"/>
    </location>
</feature>
<proteinExistence type="predicted"/>
<evidence type="ECO:0000256" key="1">
    <source>
        <dbReference type="ARBA" id="ARBA00023015"/>
    </source>
</evidence>
<feature type="domain" description="HTH tetR-type" evidence="5">
    <location>
        <begin position="8"/>
        <end position="68"/>
    </location>
</feature>
<dbReference type="InterPro" id="IPR001647">
    <property type="entry name" value="HTH_TetR"/>
</dbReference>
<dbReference type="Pfam" id="PF02909">
    <property type="entry name" value="TetR_C_1"/>
    <property type="match status" value="1"/>
</dbReference>
<sequence>MSGLPRGSLTRELLVRESLRLLDKDGVAGFSLPKLGRALGADPTAIYRHFASKDDLILAIADAMIEEGLSGIEPSECWIETLRDLARRARHTSLAHPAAASLTNYRTTQGPAEMRAVDIIIGALHQAGFTGKEAAVVYRAFGDFTLFWSGGEATFLALDEAAQRKDREAWTRAYLVADRTVYPDIWCVREELPVVKDDDIFETILSLVLGGIAARAPRPCACEAHARAPR</sequence>
<dbReference type="EMBL" id="RPFW01000004">
    <property type="protein sequence ID" value="TVZ03389.1"/>
    <property type="molecule type" value="Genomic_DNA"/>
</dbReference>
<dbReference type="SUPFAM" id="SSF48498">
    <property type="entry name" value="Tetracyclin repressor-like, C-terminal domain"/>
    <property type="match status" value="1"/>
</dbReference>
<keyword evidence="3" id="KW-0804">Transcription</keyword>
<dbReference type="InterPro" id="IPR036271">
    <property type="entry name" value="Tet_transcr_reg_TetR-rel_C_sf"/>
</dbReference>
<evidence type="ECO:0000313" key="6">
    <source>
        <dbReference type="EMBL" id="TVZ03389.1"/>
    </source>
</evidence>
<evidence type="ECO:0000256" key="4">
    <source>
        <dbReference type="PROSITE-ProRule" id="PRU00335"/>
    </source>
</evidence>
<dbReference type="PANTHER" id="PTHR30055">
    <property type="entry name" value="HTH-TYPE TRANSCRIPTIONAL REGULATOR RUTR"/>
    <property type="match status" value="1"/>
</dbReference>
<dbReference type="PANTHER" id="PTHR30055:SF151">
    <property type="entry name" value="TRANSCRIPTIONAL REGULATORY PROTEIN"/>
    <property type="match status" value="1"/>
</dbReference>
<name>A0A6P2BW83_9ACTN</name>
<protein>
    <submittedName>
        <fullName evidence="6">TetR/AcrR family transcriptional regulator</fullName>
    </submittedName>
</protein>
<dbReference type="InterPro" id="IPR004111">
    <property type="entry name" value="Repressor_TetR_C"/>
</dbReference>
<keyword evidence="7" id="KW-1185">Reference proteome</keyword>
<comment type="caution">
    <text evidence="6">The sequence shown here is derived from an EMBL/GenBank/DDBJ whole genome shotgun (WGS) entry which is preliminary data.</text>
</comment>
<dbReference type="AlphaFoldDB" id="A0A6P2BW83"/>
<evidence type="ECO:0000259" key="5">
    <source>
        <dbReference type="PROSITE" id="PS50977"/>
    </source>
</evidence>
<dbReference type="PROSITE" id="PS50977">
    <property type="entry name" value="HTH_TETR_2"/>
    <property type="match status" value="1"/>
</dbReference>
<keyword evidence="2 4" id="KW-0238">DNA-binding</keyword>